<feature type="coiled-coil region" evidence="3">
    <location>
        <begin position="118"/>
        <end position="152"/>
    </location>
</feature>
<dbReference type="GO" id="GO:0015288">
    <property type="term" value="F:porin activity"/>
    <property type="evidence" value="ECO:0007669"/>
    <property type="project" value="InterPro"/>
</dbReference>
<dbReference type="PANTHER" id="PTHR43308:SF1">
    <property type="entry name" value="OUTER MEMBRANE PROTEIN ALPHA"/>
    <property type="match status" value="1"/>
</dbReference>
<keyword evidence="6" id="KW-1185">Reference proteome</keyword>
<dbReference type="AlphaFoldDB" id="B4W142"/>
<dbReference type="Pfam" id="PF00395">
    <property type="entry name" value="SLH"/>
    <property type="match status" value="1"/>
</dbReference>
<evidence type="ECO:0000313" key="5">
    <source>
        <dbReference type="EMBL" id="EDX72071.1"/>
    </source>
</evidence>
<dbReference type="RefSeq" id="WP_006104894.1">
    <property type="nucleotide sequence ID" value="NZ_DS989867.1"/>
</dbReference>
<dbReference type="GO" id="GO:0008643">
    <property type="term" value="P:carbohydrate transport"/>
    <property type="evidence" value="ECO:0007669"/>
    <property type="project" value="InterPro"/>
</dbReference>
<dbReference type="Gene3D" id="2.40.160.180">
    <property type="entry name" value="Carbohydrate-selective porin OprB"/>
    <property type="match status" value="1"/>
</dbReference>
<dbReference type="OrthoDB" id="580845at2"/>
<sequence length="556" mass="60181">MAKTWWNIVNPVVLGGTWAVCTVPNALAQIEGYNPISQTNALEQVTSVSQLRDVSPGDWAYEALRSLVERYGCIAGYPDGTYRGNRALTRFEFAAGLNACLQQIERLLPNGELEGSDLATLRRLVQEFEAELATLGARVDNLEGRVAFLEDNQFSTTTKFRGEVSFSLSSVFGDEKADGSGEELEDEVVFDNRVRLFLTTSFTGEDLLLTRLDALNPVPFGPGEGDNPNITGTSMTRLAFDEGNDNDVAIGKIRYSFSLGEMAASHNQEEEEHGHGAVKDAKLSFMIDAVGGEFAGNFANYNEFFSEELTGAISRFGRFNPIYYQGLEGTGASLTYNFNSALNLSLGYLAPNANDPSQKNGLFNGSYAAIAQLGIEPSEGLRLGLTYVRSYYPGGQVVVSGETGSELANVPFGEDTATSADQFGLSASLRLSPAFTLSGWGGLTLAHAQDNGFNNGVLVGEGDDATIFNWAVTLALPDFGSEGSLLGFVVGQPPKVTDNDGGFEDDDTSWHLEAQYRYQLTDNIAINPGVFVILNPEHDDNNDTIWVGTLRTIFEF</sequence>
<dbReference type="PANTHER" id="PTHR43308">
    <property type="entry name" value="OUTER MEMBRANE PROTEIN ALPHA-RELATED"/>
    <property type="match status" value="1"/>
</dbReference>
<dbReference type="Pfam" id="PF04966">
    <property type="entry name" value="OprB"/>
    <property type="match status" value="1"/>
</dbReference>
<gene>
    <name evidence="5" type="ORF">MC7420_7551</name>
</gene>
<dbReference type="InterPro" id="IPR047684">
    <property type="entry name" value="Por_som-like"/>
</dbReference>
<dbReference type="PROSITE" id="PS51272">
    <property type="entry name" value="SLH"/>
    <property type="match status" value="1"/>
</dbReference>
<evidence type="ECO:0000256" key="1">
    <source>
        <dbReference type="ARBA" id="ARBA00008769"/>
    </source>
</evidence>
<comment type="similarity">
    <text evidence="1 2">Belongs to the OprB family.</text>
</comment>
<name>B4W142_9CYAN</name>
<dbReference type="EMBL" id="DS989867">
    <property type="protein sequence ID" value="EDX72071.1"/>
    <property type="molecule type" value="Genomic_DNA"/>
</dbReference>
<dbReference type="STRING" id="118168.MC7420_7551"/>
<organism evidence="5 6">
    <name type="scientific">Coleofasciculus chthonoplastes PCC 7420</name>
    <dbReference type="NCBI Taxonomy" id="118168"/>
    <lineage>
        <taxon>Bacteria</taxon>
        <taxon>Bacillati</taxon>
        <taxon>Cyanobacteriota</taxon>
        <taxon>Cyanophyceae</taxon>
        <taxon>Coleofasciculales</taxon>
        <taxon>Coleofasciculaceae</taxon>
        <taxon>Coleofasciculus</taxon>
    </lineage>
</organism>
<dbReference type="SUPFAM" id="SSF56935">
    <property type="entry name" value="Porins"/>
    <property type="match status" value="1"/>
</dbReference>
<evidence type="ECO:0000259" key="4">
    <source>
        <dbReference type="PROSITE" id="PS51272"/>
    </source>
</evidence>
<dbReference type="NCBIfam" id="NF033921">
    <property type="entry name" value="por_somb"/>
    <property type="match status" value="1"/>
</dbReference>
<dbReference type="eggNOG" id="COG3659">
    <property type="taxonomic scope" value="Bacteria"/>
</dbReference>
<evidence type="ECO:0000313" key="6">
    <source>
        <dbReference type="Proteomes" id="UP000003835"/>
    </source>
</evidence>
<dbReference type="HOGENOM" id="CLU_018575_1_0_3"/>
<dbReference type="InterPro" id="IPR051465">
    <property type="entry name" value="Cell_Envelope_Struct_Comp"/>
</dbReference>
<dbReference type="InterPro" id="IPR038673">
    <property type="entry name" value="OprB_sf"/>
</dbReference>
<dbReference type="Proteomes" id="UP000003835">
    <property type="component" value="Unassembled WGS sequence"/>
</dbReference>
<proteinExistence type="inferred from homology"/>
<evidence type="ECO:0000256" key="2">
    <source>
        <dbReference type="RuleBase" id="RU363072"/>
    </source>
</evidence>
<accession>B4W142</accession>
<dbReference type="InterPro" id="IPR001119">
    <property type="entry name" value="SLH_dom"/>
</dbReference>
<dbReference type="GO" id="GO:0016020">
    <property type="term" value="C:membrane"/>
    <property type="evidence" value="ECO:0007669"/>
    <property type="project" value="InterPro"/>
</dbReference>
<protein>
    <submittedName>
        <fullName evidence="5">Carbohydrate-selective porin, OprB family</fullName>
    </submittedName>
</protein>
<dbReference type="InterPro" id="IPR007049">
    <property type="entry name" value="Carb-sel_porin_OprB"/>
</dbReference>
<evidence type="ECO:0000256" key="3">
    <source>
        <dbReference type="SAM" id="Coils"/>
    </source>
</evidence>
<feature type="domain" description="SLH" evidence="4">
    <location>
        <begin position="47"/>
        <end position="111"/>
    </location>
</feature>
<keyword evidence="3" id="KW-0175">Coiled coil</keyword>
<reference evidence="5 6" key="1">
    <citation type="submission" date="2008-07" db="EMBL/GenBank/DDBJ databases">
        <authorList>
            <person name="Tandeau de Marsac N."/>
            <person name="Ferriera S."/>
            <person name="Johnson J."/>
            <person name="Kravitz S."/>
            <person name="Beeson K."/>
            <person name="Sutton G."/>
            <person name="Rogers Y.-H."/>
            <person name="Friedman R."/>
            <person name="Frazier M."/>
            <person name="Venter J.C."/>
        </authorList>
    </citation>
    <scope>NUCLEOTIDE SEQUENCE [LARGE SCALE GENOMIC DNA]</scope>
    <source>
        <strain evidence="5 6">PCC 7420</strain>
    </source>
</reference>